<dbReference type="OrthoDB" id="7553681at2"/>
<keyword evidence="1" id="KW-0472">Membrane</keyword>
<proteinExistence type="predicted"/>
<dbReference type="AlphaFoldDB" id="A0A2V3UG06"/>
<evidence type="ECO:0000256" key="1">
    <source>
        <dbReference type="SAM" id="Phobius"/>
    </source>
</evidence>
<evidence type="ECO:0000313" key="3">
    <source>
        <dbReference type="Proteomes" id="UP000248021"/>
    </source>
</evidence>
<dbReference type="Proteomes" id="UP000248021">
    <property type="component" value="Unassembled WGS sequence"/>
</dbReference>
<reference evidence="2 3" key="1">
    <citation type="submission" date="2018-05" db="EMBL/GenBank/DDBJ databases">
        <title>Genomic Encyclopedia of Type Strains, Phase IV (KMG-IV): sequencing the most valuable type-strain genomes for metagenomic binning, comparative biology and taxonomic classification.</title>
        <authorList>
            <person name="Goeker M."/>
        </authorList>
    </citation>
    <scope>NUCLEOTIDE SEQUENCE [LARGE SCALE GENOMIC DNA]</scope>
    <source>
        <strain evidence="2 3">DSM 6462</strain>
    </source>
</reference>
<feature type="transmembrane region" description="Helical" evidence="1">
    <location>
        <begin position="361"/>
        <end position="382"/>
    </location>
</feature>
<keyword evidence="1" id="KW-0812">Transmembrane</keyword>
<keyword evidence="3" id="KW-1185">Reference proteome</keyword>
<dbReference type="RefSeq" id="WP_110372387.1">
    <property type="nucleotide sequence ID" value="NZ_JAHBRY010000001.1"/>
</dbReference>
<comment type="caution">
    <text evidence="2">The sequence shown here is derived from an EMBL/GenBank/DDBJ whole genome shotgun (WGS) entry which is preliminary data.</text>
</comment>
<sequence>MSELGFDRLLAIYRATRFDPRGEDGSLAIATGEVLTDLREIYTQPEIGKAAGIEPLSDPAKLRIGDEVRIRVGPPRLSIGRIVRSLDELLESRRARLKEPDTYFIIEGALDHSTTPVPDEITRYRTALEIVALFVKAAAYLDEIREELVFIHEGKFVTPVVYDVALLKRLSMSDADRLLGHFADDVHIDQKLAILSESICRLSAPRSAASRFTYLLDNLDEMEKEVRNGYKLFASSFSYAKIRGEIEAARVDYVSKIHKTLIDIQGQLLGIPVATVIVASQLKTAKSCGLEFWTNIAILGGAWIFVGLLAIAIVNQWVTLGSISQEIDGQRKRLEQDYAAIAAQFMDLFSKLGGRICWHRAALIGIGVVAIAGAAFATYVFLRITPVEISTCIAAAWL</sequence>
<feature type="transmembrane region" description="Helical" evidence="1">
    <location>
        <begin position="292"/>
        <end position="314"/>
    </location>
</feature>
<dbReference type="EMBL" id="QJJK01000001">
    <property type="protein sequence ID" value="PXW64275.1"/>
    <property type="molecule type" value="Genomic_DNA"/>
</dbReference>
<name>A0A2V3UG06_9HYPH</name>
<gene>
    <name evidence="2" type="ORF">C7450_10130</name>
</gene>
<keyword evidence="1" id="KW-1133">Transmembrane helix</keyword>
<organism evidence="2 3">
    <name type="scientific">Chelatococcus asaccharovorans</name>
    <dbReference type="NCBI Taxonomy" id="28210"/>
    <lineage>
        <taxon>Bacteria</taxon>
        <taxon>Pseudomonadati</taxon>
        <taxon>Pseudomonadota</taxon>
        <taxon>Alphaproteobacteria</taxon>
        <taxon>Hyphomicrobiales</taxon>
        <taxon>Chelatococcaceae</taxon>
        <taxon>Chelatococcus</taxon>
    </lineage>
</organism>
<protein>
    <submittedName>
        <fullName evidence="2">Uncharacterized protein</fullName>
    </submittedName>
</protein>
<accession>A0A2V3UG06</accession>
<evidence type="ECO:0000313" key="2">
    <source>
        <dbReference type="EMBL" id="PXW64275.1"/>
    </source>
</evidence>